<evidence type="ECO:0000313" key="2">
    <source>
        <dbReference type="EMBL" id="NNU14969.1"/>
    </source>
</evidence>
<dbReference type="RefSeq" id="WP_173196057.1">
    <property type="nucleotide sequence ID" value="NZ_JABFCX010000002.1"/>
</dbReference>
<dbReference type="Proteomes" id="UP000536835">
    <property type="component" value="Unassembled WGS sequence"/>
</dbReference>
<gene>
    <name evidence="2" type="ORF">HK107_01355</name>
</gene>
<accession>A0A7Y3RIZ9</accession>
<feature type="chain" id="PRO_5031100929" description="DUF1579 domain-containing protein" evidence="1">
    <location>
        <begin position="21"/>
        <end position="180"/>
    </location>
</feature>
<feature type="signal peptide" evidence="1">
    <location>
        <begin position="1"/>
        <end position="20"/>
    </location>
</feature>
<name>A0A7Y3RIZ9_9PROT</name>
<dbReference type="AlphaFoldDB" id="A0A7Y3RIZ9"/>
<proteinExistence type="predicted"/>
<evidence type="ECO:0000313" key="3">
    <source>
        <dbReference type="Proteomes" id="UP000536835"/>
    </source>
</evidence>
<dbReference type="PROSITE" id="PS51257">
    <property type="entry name" value="PROKAR_LIPOPROTEIN"/>
    <property type="match status" value="1"/>
</dbReference>
<reference evidence="2 3" key="1">
    <citation type="submission" date="2020-05" db="EMBL/GenBank/DDBJ databases">
        <title>Parvularcula mediterraneae sp. nov., isolated from polypropylene straw from shallow seawater of the seashore of Laganas in Zakynthos island, Greece.</title>
        <authorList>
            <person name="Szabo I."/>
            <person name="Al-Omari J."/>
            <person name="Rado J."/>
            <person name="Szerdahelyi G.S."/>
        </authorList>
    </citation>
    <scope>NUCLEOTIDE SEQUENCE [LARGE SCALE GENOMIC DNA]</scope>
    <source>
        <strain evidence="2 3">ZS-1/3</strain>
    </source>
</reference>
<evidence type="ECO:0008006" key="4">
    <source>
        <dbReference type="Google" id="ProtNLM"/>
    </source>
</evidence>
<dbReference type="EMBL" id="JABFCX010000002">
    <property type="protein sequence ID" value="NNU14969.1"/>
    <property type="molecule type" value="Genomic_DNA"/>
</dbReference>
<organism evidence="2 3">
    <name type="scientific">Parvularcula mediterranea</name>
    <dbReference type="NCBI Taxonomy" id="2732508"/>
    <lineage>
        <taxon>Bacteria</taxon>
        <taxon>Pseudomonadati</taxon>
        <taxon>Pseudomonadota</taxon>
        <taxon>Alphaproteobacteria</taxon>
        <taxon>Parvularculales</taxon>
        <taxon>Parvularculaceae</taxon>
        <taxon>Parvularcula</taxon>
    </lineage>
</organism>
<protein>
    <recommendedName>
        <fullName evidence="4">DUF1579 domain-containing protein</fullName>
    </recommendedName>
</protein>
<keyword evidence="3" id="KW-1185">Reference proteome</keyword>
<evidence type="ECO:0000256" key="1">
    <source>
        <dbReference type="SAM" id="SignalP"/>
    </source>
</evidence>
<sequence length="180" mass="20091">MQKLAIIAATLLSACASMPAATNAVPAEGTTNPFARFIGEWTLKDDRFQQVWDGETVETFTVKNHYTDCQPVNTAKSILCVVDAGALEGHIFWAYDDARQELHHLSHFGETRLGTGTGKISPEGDLRNRIAFRDEPQGTYRIYEYKWVGPDEYTMLSTQYSADGTPTGNWYGGTFVRLED</sequence>
<keyword evidence="1" id="KW-0732">Signal</keyword>
<comment type="caution">
    <text evidence="2">The sequence shown here is derived from an EMBL/GenBank/DDBJ whole genome shotgun (WGS) entry which is preliminary data.</text>
</comment>